<feature type="transmembrane region" description="Helical" evidence="2">
    <location>
        <begin position="124"/>
        <end position="142"/>
    </location>
</feature>
<name>A0A1Y2APY0_9FUNG</name>
<sequence>MLQNVILKRNIINKYFLNNITLQSIYILNRRDYAKLNNKLFLNLSRSENLLNSYSKYNLYNFDNIILKRFISGTDVEKSDKNISSDNKTEEQEKINKNIKKEQRPKNNKKNKNKKKQKKNWQKITFVILGGIGIGYSINYLLNNNNDLLESFKNKTFRKKMIDKFDVPDFHELVTKEEPHNKDTENDITVDVKIKENIPSEEANISKTNFDLKKDINNAFIETDESAKDLKKEITVNQNGQNSFLKNVNDTINYFSSFFSFGHKSSKSKSDFDSKSELESETKPESESISEFDKEVEDAYFDIMNNISKIPSDVKLNNLNNNESININSENINNKESLKEIKEKLKNWGDETASGKLENLVKPKELMKSERPEIIVNKEDISINGNNDPNEDNIKIEDLINDAVENTDNTETNKKIIKISAKPIVKAFHEASKISSTLKKNKNNLPEFLAGCIKDSTNAIKNISNNNTDIQNTFLDTVKIFSDSMNTISDYLDQLEIEIKTELNDNIDQDEKK</sequence>
<accession>A0A1Y2APY0</accession>
<feature type="compositionally biased region" description="Basic and acidic residues" evidence="1">
    <location>
        <begin position="268"/>
        <end position="286"/>
    </location>
</feature>
<keyword evidence="2" id="KW-1133">Transmembrane helix</keyword>
<evidence type="ECO:0000313" key="4">
    <source>
        <dbReference type="Proteomes" id="UP000193920"/>
    </source>
</evidence>
<evidence type="ECO:0000256" key="2">
    <source>
        <dbReference type="SAM" id="Phobius"/>
    </source>
</evidence>
<reference evidence="3 4" key="1">
    <citation type="submission" date="2016-08" db="EMBL/GenBank/DDBJ databases">
        <title>A Parts List for Fungal Cellulosomes Revealed by Comparative Genomics.</title>
        <authorList>
            <consortium name="DOE Joint Genome Institute"/>
            <person name="Haitjema C.H."/>
            <person name="Gilmore S.P."/>
            <person name="Henske J.K."/>
            <person name="Solomon K.V."/>
            <person name="De Groot R."/>
            <person name="Kuo A."/>
            <person name="Mondo S.J."/>
            <person name="Salamov A.A."/>
            <person name="Labutti K."/>
            <person name="Zhao Z."/>
            <person name="Chiniquy J."/>
            <person name="Barry K."/>
            <person name="Brewer H.M."/>
            <person name="Purvine S.O."/>
            <person name="Wright A.T."/>
            <person name="Boxma B."/>
            <person name="Van Alen T."/>
            <person name="Hackstein J.H."/>
            <person name="Baker S.E."/>
            <person name="Grigoriev I.V."/>
            <person name="O'Malley M.A."/>
        </authorList>
    </citation>
    <scope>NUCLEOTIDE SEQUENCE [LARGE SCALE GENOMIC DNA]</scope>
    <source>
        <strain evidence="3 4">G1</strain>
    </source>
</reference>
<feature type="compositionally biased region" description="Basic residues" evidence="1">
    <location>
        <begin position="106"/>
        <end position="118"/>
    </location>
</feature>
<keyword evidence="4" id="KW-1185">Reference proteome</keyword>
<dbReference type="Proteomes" id="UP000193920">
    <property type="component" value="Unassembled WGS sequence"/>
</dbReference>
<evidence type="ECO:0000313" key="3">
    <source>
        <dbReference type="EMBL" id="ORY24623.1"/>
    </source>
</evidence>
<dbReference type="EMBL" id="MCOG01000220">
    <property type="protein sequence ID" value="ORY24623.1"/>
    <property type="molecule type" value="Genomic_DNA"/>
</dbReference>
<proteinExistence type="predicted"/>
<gene>
    <name evidence="3" type="ORF">LY90DRAFT_675143</name>
</gene>
<evidence type="ECO:0000256" key="1">
    <source>
        <dbReference type="SAM" id="MobiDB-lite"/>
    </source>
</evidence>
<organism evidence="3 4">
    <name type="scientific">Neocallimastix californiae</name>
    <dbReference type="NCBI Taxonomy" id="1754190"/>
    <lineage>
        <taxon>Eukaryota</taxon>
        <taxon>Fungi</taxon>
        <taxon>Fungi incertae sedis</taxon>
        <taxon>Chytridiomycota</taxon>
        <taxon>Chytridiomycota incertae sedis</taxon>
        <taxon>Neocallimastigomycetes</taxon>
        <taxon>Neocallimastigales</taxon>
        <taxon>Neocallimastigaceae</taxon>
        <taxon>Neocallimastix</taxon>
    </lineage>
</organism>
<keyword evidence="2" id="KW-0812">Transmembrane</keyword>
<feature type="region of interest" description="Disordered" evidence="1">
    <location>
        <begin position="263"/>
        <end position="291"/>
    </location>
</feature>
<comment type="caution">
    <text evidence="3">The sequence shown here is derived from an EMBL/GenBank/DDBJ whole genome shotgun (WGS) entry which is preliminary data.</text>
</comment>
<keyword evidence="2" id="KW-0472">Membrane</keyword>
<dbReference type="AlphaFoldDB" id="A0A1Y2APY0"/>
<feature type="region of interest" description="Disordered" evidence="1">
    <location>
        <begin position="78"/>
        <end position="118"/>
    </location>
</feature>
<feature type="compositionally biased region" description="Basic and acidic residues" evidence="1">
    <location>
        <begin position="78"/>
        <end position="105"/>
    </location>
</feature>
<protein>
    <submittedName>
        <fullName evidence="3">Uncharacterized protein</fullName>
    </submittedName>
</protein>